<dbReference type="EMBL" id="JACVVK020000079">
    <property type="protein sequence ID" value="KAK7494982.1"/>
    <property type="molecule type" value="Genomic_DNA"/>
</dbReference>
<proteinExistence type="predicted"/>
<dbReference type="Proteomes" id="UP001519460">
    <property type="component" value="Unassembled WGS sequence"/>
</dbReference>
<evidence type="ECO:0000313" key="2">
    <source>
        <dbReference type="Proteomes" id="UP001519460"/>
    </source>
</evidence>
<gene>
    <name evidence="1" type="ORF">BaRGS_00013861</name>
</gene>
<name>A0ABD0L738_9CAEN</name>
<evidence type="ECO:0000313" key="1">
    <source>
        <dbReference type="EMBL" id="KAK7494982.1"/>
    </source>
</evidence>
<keyword evidence="2" id="KW-1185">Reference proteome</keyword>
<reference evidence="1 2" key="1">
    <citation type="journal article" date="2023" name="Sci. Data">
        <title>Genome assembly of the Korean intertidal mud-creeper Batillaria attramentaria.</title>
        <authorList>
            <person name="Patra A.K."/>
            <person name="Ho P.T."/>
            <person name="Jun S."/>
            <person name="Lee S.J."/>
            <person name="Kim Y."/>
            <person name="Won Y.J."/>
        </authorList>
    </citation>
    <scope>NUCLEOTIDE SEQUENCE [LARGE SCALE GENOMIC DNA]</scope>
    <source>
        <strain evidence="1">Wonlab-2016</strain>
    </source>
</reference>
<organism evidence="1 2">
    <name type="scientific">Batillaria attramentaria</name>
    <dbReference type="NCBI Taxonomy" id="370345"/>
    <lineage>
        <taxon>Eukaryota</taxon>
        <taxon>Metazoa</taxon>
        <taxon>Spiralia</taxon>
        <taxon>Lophotrochozoa</taxon>
        <taxon>Mollusca</taxon>
        <taxon>Gastropoda</taxon>
        <taxon>Caenogastropoda</taxon>
        <taxon>Sorbeoconcha</taxon>
        <taxon>Cerithioidea</taxon>
        <taxon>Batillariidae</taxon>
        <taxon>Batillaria</taxon>
    </lineage>
</organism>
<accession>A0ABD0L738</accession>
<protein>
    <submittedName>
        <fullName evidence="1">Uncharacterized protein</fullName>
    </submittedName>
</protein>
<dbReference type="AlphaFoldDB" id="A0ABD0L738"/>
<sequence>MQPYHAVLQNLYSHLRTGTAFLNKTKEKMFAGRGNGWTKENVTRKKLQRQSSTLPELVDKAVAEVREEEWTAVTPNKTPMEADRIHHIGRGGGL</sequence>
<comment type="caution">
    <text evidence="1">The sequence shown here is derived from an EMBL/GenBank/DDBJ whole genome shotgun (WGS) entry which is preliminary data.</text>
</comment>